<evidence type="ECO:0000313" key="1">
    <source>
        <dbReference type="EMBL" id="KOX91704.1"/>
    </source>
</evidence>
<dbReference type="AlphaFoldDB" id="A0A0N0BMY2"/>
<accession>A0A0N0BMY2</accession>
<dbReference type="InterPro" id="IPR043858">
    <property type="entry name" value="DUF5820"/>
</dbReference>
<reference evidence="1 3" key="1">
    <citation type="submission" date="2015-08" db="EMBL/GenBank/DDBJ databases">
        <title>Genomes of Isolates from Cabo Rojo, PR.</title>
        <authorList>
            <person name="Sanchez-Nieves R.L."/>
            <person name="Montalvo-Rodriguez R."/>
        </authorList>
    </citation>
    <scope>NUCLEOTIDE SEQUENCE [LARGE SCALE GENOMIC DNA]</scope>
    <source>
        <strain evidence="1 3">SL3</strain>
    </source>
</reference>
<dbReference type="Proteomes" id="UP000610611">
    <property type="component" value="Unassembled WGS sequence"/>
</dbReference>
<reference evidence="2" key="2">
    <citation type="submission" date="2019-12" db="EMBL/GenBank/DDBJ databases">
        <title>The whole-genome sequencing of Haloarcula japonica strain pws8.</title>
        <authorList>
            <person name="Verma D.K."/>
            <person name="Gopal K."/>
            <person name="Prasad E.S."/>
        </authorList>
    </citation>
    <scope>NUCLEOTIDE SEQUENCE</scope>
    <source>
        <strain evidence="2">Pws8</strain>
    </source>
</reference>
<dbReference type="EMBL" id="LIUF01000006">
    <property type="protein sequence ID" value="KOX91704.1"/>
    <property type="molecule type" value="Genomic_DNA"/>
</dbReference>
<name>A0A0N0BMY2_9EURY</name>
<proteinExistence type="predicted"/>
<dbReference type="RefSeq" id="WP_053969151.1">
    <property type="nucleotide sequence ID" value="NZ_JAWJXX010000005.1"/>
</dbReference>
<comment type="caution">
    <text evidence="1">The sequence shown here is derived from an EMBL/GenBank/DDBJ whole genome shotgun (WGS) entry which is preliminary data.</text>
</comment>
<dbReference type="OrthoDB" id="202378at2157"/>
<dbReference type="PATRIC" id="fig|1705562.3.peg.3679"/>
<dbReference type="Pfam" id="PF19137">
    <property type="entry name" value="DUF5820"/>
    <property type="match status" value="1"/>
</dbReference>
<dbReference type="EMBL" id="WOWB01000001">
    <property type="protein sequence ID" value="NLV06463.1"/>
    <property type="molecule type" value="Genomic_DNA"/>
</dbReference>
<evidence type="ECO:0000313" key="3">
    <source>
        <dbReference type="Proteomes" id="UP000037729"/>
    </source>
</evidence>
<dbReference type="Proteomes" id="UP000037729">
    <property type="component" value="Unassembled WGS sequence"/>
</dbReference>
<evidence type="ECO:0000313" key="2">
    <source>
        <dbReference type="EMBL" id="NLV06463.1"/>
    </source>
</evidence>
<gene>
    <name evidence="1" type="ORF">AMS69_16445</name>
    <name evidence="2" type="ORF">GOC83_10020</name>
</gene>
<organism evidence="1 3">
    <name type="scientific">Haloarcula rubripromontorii</name>
    <dbReference type="NCBI Taxonomy" id="1705562"/>
    <lineage>
        <taxon>Archaea</taxon>
        <taxon>Methanobacteriati</taxon>
        <taxon>Methanobacteriota</taxon>
        <taxon>Stenosarchaea group</taxon>
        <taxon>Halobacteria</taxon>
        <taxon>Halobacteriales</taxon>
        <taxon>Haloarculaceae</taxon>
        <taxon>Haloarcula</taxon>
    </lineage>
</organism>
<protein>
    <submittedName>
        <fullName evidence="1">Uncharacterized protein</fullName>
    </submittedName>
</protein>
<sequence length="125" mass="14366">MDLSGLPDDWTVWNETDEKLILAYRPDVFDSEQFPAPCLPTIYLTRGKRTRRPGADRTGESWYVTFYLEPDVERDADSYEGRDTAVEGAVELATRFADGDLDYRSLYQVPRDAYLDKLDDLTGRS</sequence>
<dbReference type="STRING" id="1705562.AMS69_16445"/>
<keyword evidence="3" id="KW-1185">Reference proteome</keyword>